<organism evidence="1 2">
    <name type="scientific">Cuscuta europaea</name>
    <name type="common">European dodder</name>
    <dbReference type="NCBI Taxonomy" id="41803"/>
    <lineage>
        <taxon>Eukaryota</taxon>
        <taxon>Viridiplantae</taxon>
        <taxon>Streptophyta</taxon>
        <taxon>Embryophyta</taxon>
        <taxon>Tracheophyta</taxon>
        <taxon>Spermatophyta</taxon>
        <taxon>Magnoliopsida</taxon>
        <taxon>eudicotyledons</taxon>
        <taxon>Gunneridae</taxon>
        <taxon>Pentapetalae</taxon>
        <taxon>asterids</taxon>
        <taxon>lamiids</taxon>
        <taxon>Solanales</taxon>
        <taxon>Convolvulaceae</taxon>
        <taxon>Cuscuteae</taxon>
        <taxon>Cuscuta</taxon>
        <taxon>Cuscuta subgen. Cuscuta</taxon>
    </lineage>
</organism>
<gene>
    <name evidence="1" type="ORF">CEURO_LOCUS20906</name>
</gene>
<comment type="caution">
    <text evidence="1">The sequence shown here is derived from an EMBL/GenBank/DDBJ whole genome shotgun (WGS) entry which is preliminary data.</text>
</comment>
<keyword evidence="2" id="KW-1185">Reference proteome</keyword>
<name>A0A9P0ZYU2_CUSEU</name>
<accession>A0A9P0ZYU2</accession>
<reference evidence="1" key="1">
    <citation type="submission" date="2022-07" db="EMBL/GenBank/DDBJ databases">
        <authorList>
            <person name="Macas J."/>
            <person name="Novak P."/>
            <person name="Neumann P."/>
        </authorList>
    </citation>
    <scope>NUCLEOTIDE SEQUENCE</scope>
</reference>
<dbReference type="EMBL" id="CAMAPE010000068">
    <property type="protein sequence ID" value="CAH9115719.1"/>
    <property type="molecule type" value="Genomic_DNA"/>
</dbReference>
<dbReference type="Proteomes" id="UP001152484">
    <property type="component" value="Unassembled WGS sequence"/>
</dbReference>
<evidence type="ECO:0000313" key="1">
    <source>
        <dbReference type="EMBL" id="CAH9115719.1"/>
    </source>
</evidence>
<sequence>MKLSSTLQREDYSLYIRYTSKDWNPKERTMIPLRFKHSQTHTFKKLKSTTSQSSRATKFYVGKDYKLHIFSFQRERISPPVLQHFQSLNYTSFVTKLRWRNCS</sequence>
<evidence type="ECO:0000313" key="2">
    <source>
        <dbReference type="Proteomes" id="UP001152484"/>
    </source>
</evidence>
<protein>
    <submittedName>
        <fullName evidence="1">Uncharacterized protein</fullName>
    </submittedName>
</protein>
<dbReference type="AlphaFoldDB" id="A0A9P0ZYU2"/>
<proteinExistence type="predicted"/>